<keyword evidence="8" id="KW-1185">Reference proteome</keyword>
<proteinExistence type="predicted"/>
<dbReference type="PROSITE" id="PS50109">
    <property type="entry name" value="HIS_KIN"/>
    <property type="match status" value="1"/>
</dbReference>
<dbReference type="Gene3D" id="3.30.450.20">
    <property type="entry name" value="PAS domain"/>
    <property type="match status" value="1"/>
</dbReference>
<dbReference type="Gene3D" id="1.10.287.130">
    <property type="match status" value="1"/>
</dbReference>
<dbReference type="GO" id="GO:0000155">
    <property type="term" value="F:phosphorelay sensor kinase activity"/>
    <property type="evidence" value="ECO:0007669"/>
    <property type="project" value="InterPro"/>
</dbReference>
<protein>
    <recommendedName>
        <fullName evidence="2">histidine kinase</fullName>
        <ecNumber evidence="2">2.7.13.3</ecNumber>
    </recommendedName>
</protein>
<dbReference type="AlphaFoldDB" id="A0A2T7BIX8"/>
<keyword evidence="4" id="KW-0808">Transferase</keyword>
<evidence type="ECO:0000256" key="5">
    <source>
        <dbReference type="ARBA" id="ARBA00022777"/>
    </source>
</evidence>
<evidence type="ECO:0000256" key="4">
    <source>
        <dbReference type="ARBA" id="ARBA00022679"/>
    </source>
</evidence>
<dbReference type="SUPFAM" id="SSF55874">
    <property type="entry name" value="ATPase domain of HSP90 chaperone/DNA topoisomerase II/histidine kinase"/>
    <property type="match status" value="1"/>
</dbReference>
<accession>A0A2T7BIX8</accession>
<dbReference type="PRINTS" id="PR00344">
    <property type="entry name" value="BCTRLSENSOR"/>
</dbReference>
<sequence length="434" mass="48945">MKPKPQKDKINKRLLGLLNQTQLRDQTGSWEWKQEEDVFVWSDALFALHEIPPTKNNELSKADALAFMMPRDKVLFEVQLAALPPEGETRFNSRIKAKNGEKKKIQVTAYRLTDEEGQEVVFGEYRFVPVAVKQANSTHHIAALPVANGNGHTKIGDGPADDISPEIAAQLRAAAHLQALNNSLQEKNQQLEQLNEEHASFAFIASHDLREPLRKLQLFSDILRKQHADALPDDVKEYLLKIDIAAQRMNALVDDVLVFARIQEHPEPPEPVDLTDTLAQVREDLYDAVTETCALLHPFELPVIKGHASMLYQLFFNFVANSLKFRKPGLSPVIIIRGLVRQPWEWPGANPAPAHPWLQLSFTDNGIGMEEKYADTIFKMFQRLHNQNLYPGTGMGLAICKKIAAMHHGYIDVKSEPGKGTTFTCYLQAEVVEQ</sequence>
<comment type="caution">
    <text evidence="7">The sequence shown here is derived from an EMBL/GenBank/DDBJ whole genome shotgun (WGS) entry which is preliminary data.</text>
</comment>
<dbReference type="SMART" id="SM00388">
    <property type="entry name" value="HisKA"/>
    <property type="match status" value="1"/>
</dbReference>
<dbReference type="CDD" id="cd00082">
    <property type="entry name" value="HisKA"/>
    <property type="match status" value="1"/>
</dbReference>
<dbReference type="InterPro" id="IPR036097">
    <property type="entry name" value="HisK_dim/P_sf"/>
</dbReference>
<dbReference type="Proteomes" id="UP000244450">
    <property type="component" value="Unassembled WGS sequence"/>
</dbReference>
<evidence type="ECO:0000259" key="6">
    <source>
        <dbReference type="PROSITE" id="PS50109"/>
    </source>
</evidence>
<organism evidence="7 8">
    <name type="scientific">Chitinophaga parva</name>
    <dbReference type="NCBI Taxonomy" id="2169414"/>
    <lineage>
        <taxon>Bacteria</taxon>
        <taxon>Pseudomonadati</taxon>
        <taxon>Bacteroidota</taxon>
        <taxon>Chitinophagia</taxon>
        <taxon>Chitinophagales</taxon>
        <taxon>Chitinophagaceae</taxon>
        <taxon>Chitinophaga</taxon>
    </lineage>
</organism>
<evidence type="ECO:0000313" key="8">
    <source>
        <dbReference type="Proteomes" id="UP000244450"/>
    </source>
</evidence>
<feature type="domain" description="Histidine kinase" evidence="6">
    <location>
        <begin position="204"/>
        <end position="431"/>
    </location>
</feature>
<dbReference type="InterPro" id="IPR005467">
    <property type="entry name" value="His_kinase_dom"/>
</dbReference>
<dbReference type="RefSeq" id="WP_108688040.1">
    <property type="nucleotide sequence ID" value="NZ_QCYK01000002.1"/>
</dbReference>
<dbReference type="EC" id="2.7.13.3" evidence="2"/>
<dbReference type="InterPro" id="IPR004358">
    <property type="entry name" value="Sig_transdc_His_kin-like_C"/>
</dbReference>
<evidence type="ECO:0000256" key="3">
    <source>
        <dbReference type="ARBA" id="ARBA00022553"/>
    </source>
</evidence>
<comment type="catalytic activity">
    <reaction evidence="1">
        <text>ATP + protein L-histidine = ADP + protein N-phospho-L-histidine.</text>
        <dbReference type="EC" id="2.7.13.3"/>
    </reaction>
</comment>
<dbReference type="PANTHER" id="PTHR43304:SF1">
    <property type="entry name" value="PAC DOMAIN-CONTAINING PROTEIN"/>
    <property type="match status" value="1"/>
</dbReference>
<reference evidence="7 8" key="1">
    <citation type="submission" date="2018-04" db="EMBL/GenBank/DDBJ databases">
        <title>Chitinophaga fuyangensis sp. nov., isolated from soil in a chemical factory.</title>
        <authorList>
            <person name="Chen K."/>
        </authorList>
    </citation>
    <scope>NUCLEOTIDE SEQUENCE [LARGE SCALE GENOMIC DNA]</scope>
    <source>
        <strain evidence="7 8">LY-1</strain>
    </source>
</reference>
<dbReference type="Gene3D" id="3.30.565.10">
    <property type="entry name" value="Histidine kinase-like ATPase, C-terminal domain"/>
    <property type="match status" value="1"/>
</dbReference>
<dbReference type="InterPro" id="IPR052162">
    <property type="entry name" value="Sensor_kinase/Photoreceptor"/>
</dbReference>
<keyword evidence="3" id="KW-0597">Phosphoprotein</keyword>
<gene>
    <name evidence="7" type="ORF">DCC81_18400</name>
</gene>
<dbReference type="InterPro" id="IPR003661">
    <property type="entry name" value="HisK_dim/P_dom"/>
</dbReference>
<dbReference type="EMBL" id="QCYK01000002">
    <property type="protein sequence ID" value="PUZ26202.1"/>
    <property type="molecule type" value="Genomic_DNA"/>
</dbReference>
<dbReference type="Pfam" id="PF00512">
    <property type="entry name" value="HisKA"/>
    <property type="match status" value="1"/>
</dbReference>
<keyword evidence="5" id="KW-0418">Kinase</keyword>
<dbReference type="SUPFAM" id="SSF47384">
    <property type="entry name" value="Homodimeric domain of signal transducing histidine kinase"/>
    <property type="match status" value="1"/>
</dbReference>
<dbReference type="PANTHER" id="PTHR43304">
    <property type="entry name" value="PHYTOCHROME-LIKE PROTEIN CPH1"/>
    <property type="match status" value="1"/>
</dbReference>
<dbReference type="InterPro" id="IPR036890">
    <property type="entry name" value="HATPase_C_sf"/>
</dbReference>
<name>A0A2T7BIX8_9BACT</name>
<dbReference type="SMART" id="SM00387">
    <property type="entry name" value="HATPase_c"/>
    <property type="match status" value="1"/>
</dbReference>
<dbReference type="InterPro" id="IPR003594">
    <property type="entry name" value="HATPase_dom"/>
</dbReference>
<evidence type="ECO:0000256" key="1">
    <source>
        <dbReference type="ARBA" id="ARBA00000085"/>
    </source>
</evidence>
<dbReference type="OrthoDB" id="9766459at2"/>
<dbReference type="Pfam" id="PF02518">
    <property type="entry name" value="HATPase_c"/>
    <property type="match status" value="1"/>
</dbReference>
<evidence type="ECO:0000313" key="7">
    <source>
        <dbReference type="EMBL" id="PUZ26202.1"/>
    </source>
</evidence>
<evidence type="ECO:0000256" key="2">
    <source>
        <dbReference type="ARBA" id="ARBA00012438"/>
    </source>
</evidence>